<reference evidence="2 3" key="1">
    <citation type="submission" date="2015-03" db="EMBL/GenBank/DDBJ databases">
        <authorList>
            <person name="Murphy D."/>
        </authorList>
    </citation>
    <scope>NUCLEOTIDE SEQUENCE [LARGE SCALE GENOMIC DNA]</scope>
    <source>
        <strain evidence="2 3">PAP088</strain>
    </source>
</reference>
<dbReference type="EMBL" id="CSWP01000006">
    <property type="protein sequence ID" value="CPV59325.1"/>
    <property type="molecule type" value="Genomic_DNA"/>
</dbReference>
<evidence type="ECO:0000313" key="3">
    <source>
        <dbReference type="Proteomes" id="UP000045782"/>
    </source>
</evidence>
<feature type="region of interest" description="Disordered" evidence="1">
    <location>
        <begin position="55"/>
        <end position="82"/>
    </location>
</feature>
<dbReference type="AlphaFoldDB" id="A0A0U0ZNY6"/>
<name>A0A0U0ZNY6_9MYCO</name>
<evidence type="ECO:0000313" key="2">
    <source>
        <dbReference type="EMBL" id="CPV59325.1"/>
    </source>
</evidence>
<evidence type="ECO:0000256" key="1">
    <source>
        <dbReference type="SAM" id="MobiDB-lite"/>
    </source>
</evidence>
<gene>
    <name evidence="2" type="ORF">ERS075579_03091</name>
</gene>
<dbReference type="Proteomes" id="UP000045782">
    <property type="component" value="Unassembled WGS sequence"/>
</dbReference>
<feature type="compositionally biased region" description="Pro residues" evidence="1">
    <location>
        <begin position="67"/>
        <end position="76"/>
    </location>
</feature>
<sequence length="82" mass="8336">MPGLRYAMAVVTAGLLAAVPVVLDVGDVAVSAALAQGGHGHCVQPRTGSEVCVTPGDAELRSWPDPADLPTPPDVPVRPDNL</sequence>
<dbReference type="RefSeq" id="WP_005059146.1">
    <property type="nucleotide sequence ID" value="NZ_AP022621.1"/>
</dbReference>
<organism evidence="2 3">
    <name type="scientific">Mycobacteroides abscessus</name>
    <dbReference type="NCBI Taxonomy" id="36809"/>
    <lineage>
        <taxon>Bacteria</taxon>
        <taxon>Bacillati</taxon>
        <taxon>Actinomycetota</taxon>
        <taxon>Actinomycetes</taxon>
        <taxon>Mycobacteriales</taxon>
        <taxon>Mycobacteriaceae</taxon>
        <taxon>Mycobacteroides</taxon>
    </lineage>
</organism>
<accession>A0A0U0ZNY6</accession>
<proteinExistence type="predicted"/>
<protein>
    <submittedName>
        <fullName evidence="2">Uncharacterized protein</fullName>
    </submittedName>
</protein>